<sequence>MPRLASATASPSALPEYEPPSCRLSENASRGLGRLAQDHSDRQVHTHVGDAHRNISSAVGDLNEILRDQLDRHEYMRNSRVQNGRAKSRKETLVQEYIARFKPEVDGVTLEAEGAVRDLIDLQAALEDQAAVLNDMYTQTRSAQAQDQAQDQDQKQDEEPPPPTSTLHTLDQGRADRLAQYDKLTPHQRYGLNNDYISFKKIWYDSVCPQDGPPLPDARRWFRSNGQPVMDRPDATCQPTDTADGSDDDVAVAREVLSINCPLTLRTMVEPYSNTKCKHTFEKDAIREYILQSHSKVQCPQTGCNQKFARDQFDKDFFLDHALLRRIQRAQKASGHNLYEQDEDCVKRDETEATLV</sequence>
<comment type="similarity">
    <text evidence="3">Belongs to the NSE2 family.</text>
</comment>
<protein>
    <recommendedName>
        <fullName evidence="12">SP-RING-type domain-containing protein</fullName>
    </recommendedName>
</protein>
<evidence type="ECO:0000256" key="8">
    <source>
        <dbReference type="ARBA" id="ARBA00022833"/>
    </source>
</evidence>
<dbReference type="PROSITE" id="PS51044">
    <property type="entry name" value="ZF_SP_RING"/>
    <property type="match status" value="1"/>
</dbReference>
<dbReference type="PANTHER" id="PTHR21330">
    <property type="entry name" value="E3 SUMO-PROTEIN LIGASE NSE2"/>
    <property type="match status" value="1"/>
</dbReference>
<accession>A0A2C5X969</accession>
<dbReference type="InterPro" id="IPR004181">
    <property type="entry name" value="Znf_MIZ"/>
</dbReference>
<dbReference type="Proteomes" id="UP000226192">
    <property type="component" value="Unassembled WGS sequence"/>
</dbReference>
<dbReference type="UniPathway" id="UPA00886"/>
<dbReference type="CDD" id="cd16651">
    <property type="entry name" value="SPL-RING_NSE2"/>
    <property type="match status" value="1"/>
</dbReference>
<evidence type="ECO:0000256" key="9">
    <source>
        <dbReference type="ARBA" id="ARBA00023242"/>
    </source>
</evidence>
<dbReference type="GO" id="GO:0030915">
    <property type="term" value="C:Smc5-Smc6 complex"/>
    <property type="evidence" value="ECO:0007669"/>
    <property type="project" value="InterPro"/>
</dbReference>
<evidence type="ECO:0000256" key="11">
    <source>
        <dbReference type="SAM" id="MobiDB-lite"/>
    </source>
</evidence>
<dbReference type="STRING" id="1399860.A0A2C5X969"/>
<keyword evidence="5" id="KW-0479">Metal-binding</keyword>
<keyword evidence="4" id="KW-0808">Transferase</keyword>
<comment type="subcellular location">
    <subcellularLocation>
        <location evidence="1">Nucleus</location>
    </subcellularLocation>
</comment>
<feature type="domain" description="SP-RING-type" evidence="12">
    <location>
        <begin position="246"/>
        <end position="332"/>
    </location>
</feature>
<feature type="region of interest" description="Disordered" evidence="11">
    <location>
        <begin position="139"/>
        <end position="172"/>
    </location>
</feature>
<feature type="region of interest" description="Disordered" evidence="11">
    <location>
        <begin position="1"/>
        <end position="45"/>
    </location>
</feature>
<dbReference type="GO" id="GO:0016925">
    <property type="term" value="P:protein sumoylation"/>
    <property type="evidence" value="ECO:0007669"/>
    <property type="project" value="UniProtKB-UniPathway"/>
</dbReference>
<keyword evidence="7" id="KW-0833">Ubl conjugation pathway</keyword>
<keyword evidence="8" id="KW-0862">Zinc</keyword>
<dbReference type="Gene3D" id="3.30.40.10">
    <property type="entry name" value="Zinc/RING finger domain, C3HC4 (zinc finger)"/>
    <property type="match status" value="1"/>
</dbReference>
<evidence type="ECO:0000256" key="3">
    <source>
        <dbReference type="ARBA" id="ARBA00008212"/>
    </source>
</evidence>
<evidence type="ECO:0000256" key="5">
    <source>
        <dbReference type="ARBA" id="ARBA00022723"/>
    </source>
</evidence>
<dbReference type="OrthoDB" id="26899at2759"/>
<feature type="compositionally biased region" description="Low complexity" evidence="11">
    <location>
        <begin position="1"/>
        <end position="15"/>
    </location>
</feature>
<evidence type="ECO:0000256" key="1">
    <source>
        <dbReference type="ARBA" id="ARBA00004123"/>
    </source>
</evidence>
<dbReference type="InterPro" id="IPR013083">
    <property type="entry name" value="Znf_RING/FYVE/PHD"/>
</dbReference>
<comment type="caution">
    <text evidence="13">The sequence shown here is derived from an EMBL/GenBank/DDBJ whole genome shotgun (WGS) entry which is preliminary data.</text>
</comment>
<evidence type="ECO:0000313" key="14">
    <source>
        <dbReference type="Proteomes" id="UP000226192"/>
    </source>
</evidence>
<reference evidence="13 14" key="1">
    <citation type="submission" date="2017-06" db="EMBL/GenBank/DDBJ databases">
        <title>Ant-infecting Ophiocordyceps genomes reveal a high diversity of potential behavioral manipulation genes and a possible major role for enterotoxins.</title>
        <authorList>
            <person name="De Bekker C."/>
            <person name="Evans H.C."/>
            <person name="Brachmann A."/>
            <person name="Hughes D.P."/>
        </authorList>
    </citation>
    <scope>NUCLEOTIDE SEQUENCE [LARGE SCALE GENOMIC DNA]</scope>
    <source>
        <strain evidence="13 14">Map64</strain>
    </source>
</reference>
<dbReference type="GO" id="GO:0061665">
    <property type="term" value="F:SUMO ligase activity"/>
    <property type="evidence" value="ECO:0007669"/>
    <property type="project" value="TreeGrafter"/>
</dbReference>
<evidence type="ECO:0000256" key="2">
    <source>
        <dbReference type="ARBA" id="ARBA00004718"/>
    </source>
</evidence>
<name>A0A2C5X969_9HYPO</name>
<feature type="compositionally biased region" description="Basic and acidic residues" evidence="11">
    <location>
        <begin position="36"/>
        <end position="45"/>
    </location>
</feature>
<dbReference type="EMBL" id="NJET01000070">
    <property type="protein sequence ID" value="PHH62499.1"/>
    <property type="molecule type" value="Genomic_DNA"/>
</dbReference>
<evidence type="ECO:0000256" key="6">
    <source>
        <dbReference type="ARBA" id="ARBA00022771"/>
    </source>
</evidence>
<dbReference type="GO" id="GO:0005634">
    <property type="term" value="C:nucleus"/>
    <property type="evidence" value="ECO:0007669"/>
    <property type="project" value="UniProtKB-SubCell"/>
</dbReference>
<evidence type="ECO:0000259" key="12">
    <source>
        <dbReference type="PROSITE" id="PS51044"/>
    </source>
</evidence>
<evidence type="ECO:0000256" key="10">
    <source>
        <dbReference type="PROSITE-ProRule" id="PRU00452"/>
    </source>
</evidence>
<comment type="pathway">
    <text evidence="2">Protein modification; protein sumoylation.</text>
</comment>
<dbReference type="Pfam" id="PF11789">
    <property type="entry name" value="zf-Nse"/>
    <property type="match status" value="1"/>
</dbReference>
<dbReference type="InterPro" id="IPR026846">
    <property type="entry name" value="Nse2(Mms21)"/>
</dbReference>
<evidence type="ECO:0000313" key="13">
    <source>
        <dbReference type="EMBL" id="PHH62499.1"/>
    </source>
</evidence>
<dbReference type="AlphaFoldDB" id="A0A2C5X969"/>
<evidence type="ECO:0000256" key="4">
    <source>
        <dbReference type="ARBA" id="ARBA00022679"/>
    </source>
</evidence>
<keyword evidence="6 10" id="KW-0863">Zinc-finger</keyword>
<keyword evidence="14" id="KW-1185">Reference proteome</keyword>
<keyword evidence="9" id="KW-0539">Nucleus</keyword>
<dbReference type="GO" id="GO:0008270">
    <property type="term" value="F:zinc ion binding"/>
    <property type="evidence" value="ECO:0007669"/>
    <property type="project" value="UniProtKB-KW"/>
</dbReference>
<proteinExistence type="inferred from homology"/>
<dbReference type="PANTHER" id="PTHR21330:SF1">
    <property type="entry name" value="E3 SUMO-PROTEIN LIGASE NSE2"/>
    <property type="match status" value="1"/>
</dbReference>
<evidence type="ECO:0000256" key="7">
    <source>
        <dbReference type="ARBA" id="ARBA00022786"/>
    </source>
</evidence>
<dbReference type="GO" id="GO:0000724">
    <property type="term" value="P:double-strand break repair via homologous recombination"/>
    <property type="evidence" value="ECO:0007669"/>
    <property type="project" value="InterPro"/>
</dbReference>
<organism evidence="13 14">
    <name type="scientific">Ophiocordyceps australis</name>
    <dbReference type="NCBI Taxonomy" id="1399860"/>
    <lineage>
        <taxon>Eukaryota</taxon>
        <taxon>Fungi</taxon>
        <taxon>Dikarya</taxon>
        <taxon>Ascomycota</taxon>
        <taxon>Pezizomycotina</taxon>
        <taxon>Sordariomycetes</taxon>
        <taxon>Hypocreomycetidae</taxon>
        <taxon>Hypocreales</taxon>
        <taxon>Ophiocordycipitaceae</taxon>
        <taxon>Ophiocordyceps</taxon>
    </lineage>
</organism>
<dbReference type="SUPFAM" id="SSF57850">
    <property type="entry name" value="RING/U-box"/>
    <property type="match status" value="1"/>
</dbReference>
<gene>
    <name evidence="13" type="ORF">CDD81_7072</name>
</gene>